<feature type="region of interest" description="Disordered" evidence="2">
    <location>
        <begin position="1"/>
        <end position="21"/>
    </location>
</feature>
<dbReference type="InterPro" id="IPR006439">
    <property type="entry name" value="HAD-SF_hydro_IA"/>
</dbReference>
<protein>
    <submittedName>
        <fullName evidence="3">HAD-like domain-containing protein</fullName>
    </submittedName>
</protein>
<dbReference type="EMBL" id="JARJCN010000087">
    <property type="protein sequence ID" value="KAJ7075933.1"/>
    <property type="molecule type" value="Genomic_DNA"/>
</dbReference>
<feature type="compositionally biased region" description="Polar residues" evidence="2">
    <location>
        <begin position="200"/>
        <end position="210"/>
    </location>
</feature>
<feature type="region of interest" description="Disordered" evidence="2">
    <location>
        <begin position="45"/>
        <end position="210"/>
    </location>
</feature>
<dbReference type="InterPro" id="IPR023198">
    <property type="entry name" value="PGP-like_dom2"/>
</dbReference>
<comment type="caution">
    <text evidence="3">The sequence shown here is derived from an EMBL/GenBank/DDBJ whole genome shotgun (WGS) entry which is preliminary data.</text>
</comment>
<proteinExistence type="predicted"/>
<dbReference type="Gene3D" id="3.40.50.1000">
    <property type="entry name" value="HAD superfamily/HAD-like"/>
    <property type="match status" value="1"/>
</dbReference>
<dbReference type="AlphaFoldDB" id="A0AAD6XMR0"/>
<dbReference type="Gene3D" id="1.10.150.240">
    <property type="entry name" value="Putative phosphatase, domain 2"/>
    <property type="match status" value="1"/>
</dbReference>
<dbReference type="PANTHER" id="PTHR43316:SF3">
    <property type="entry name" value="HALOACID DEHALOGENASE, TYPE II (AFU_ORTHOLOGUE AFUA_2G07750)-RELATED"/>
    <property type="match status" value="1"/>
</dbReference>
<feature type="compositionally biased region" description="Basic and acidic residues" evidence="2">
    <location>
        <begin position="149"/>
        <end position="171"/>
    </location>
</feature>
<dbReference type="GO" id="GO:0016791">
    <property type="term" value="F:phosphatase activity"/>
    <property type="evidence" value="ECO:0007669"/>
    <property type="project" value="UniProtKB-ARBA"/>
</dbReference>
<reference evidence="3" key="1">
    <citation type="submission" date="2023-03" db="EMBL/GenBank/DDBJ databases">
        <title>Massive genome expansion in bonnet fungi (Mycena s.s.) driven by repeated elements and novel gene families across ecological guilds.</title>
        <authorList>
            <consortium name="Lawrence Berkeley National Laboratory"/>
            <person name="Harder C.B."/>
            <person name="Miyauchi S."/>
            <person name="Viragh M."/>
            <person name="Kuo A."/>
            <person name="Thoen E."/>
            <person name="Andreopoulos B."/>
            <person name="Lu D."/>
            <person name="Skrede I."/>
            <person name="Drula E."/>
            <person name="Henrissat B."/>
            <person name="Morin E."/>
            <person name="Kohler A."/>
            <person name="Barry K."/>
            <person name="LaButti K."/>
            <person name="Morin E."/>
            <person name="Salamov A."/>
            <person name="Lipzen A."/>
            <person name="Mereny Z."/>
            <person name="Hegedus B."/>
            <person name="Baldrian P."/>
            <person name="Stursova M."/>
            <person name="Weitz H."/>
            <person name="Taylor A."/>
            <person name="Grigoriev I.V."/>
            <person name="Nagy L.G."/>
            <person name="Martin F."/>
            <person name="Kauserud H."/>
        </authorList>
    </citation>
    <scope>NUCLEOTIDE SEQUENCE</scope>
    <source>
        <strain evidence="3">CBHHK173m</strain>
    </source>
</reference>
<evidence type="ECO:0000256" key="2">
    <source>
        <dbReference type="SAM" id="MobiDB-lite"/>
    </source>
</evidence>
<evidence type="ECO:0000256" key="1">
    <source>
        <dbReference type="ARBA" id="ARBA00022801"/>
    </source>
</evidence>
<dbReference type="PANTHER" id="PTHR43316">
    <property type="entry name" value="HYDROLASE, HALOACID DELAHOGENASE-RELATED"/>
    <property type="match status" value="1"/>
</dbReference>
<name>A0AAD6XMR0_9AGAR</name>
<dbReference type="InterPro" id="IPR023214">
    <property type="entry name" value="HAD_sf"/>
</dbReference>
<sequence>MHSSKPAPPGTRPSHPFAFEDSNVLQSTAKAIGVDEARIRKFAEEQARLDRAHSPATPVGDPAIRKFAEEQARLHRAHSPEIPRNDTHAKFAEEQARLQRAHSPELPRSEAQSKFAEEQARLNRAHSPDTSRNESRPRAVHTPTGSPEDSARLAEMQSREQEIRARMRLRVESQQVDTRNGSGSRLGHNSQTQTQTQTQRGKTSSPTTYVPTLGRRAAGAAPSLFSRFPLNEPDEARYRFDDDSSLTKVEVLFFELDGTVLDWRGTVAAELQRQGSKYYPQILKAQWEEFATKWRDMYLTTLRSLAQQGDSLAPSVVYRNTLDQLLNKEVQYLRDRWTPTIRNEIVGIWERLQAWPDTKERLKSLRTIKTIATLSNLPLRAQTQMSRHAGLSWDACLSASLLGCFKPNPDAYLEAARSMSLPPANCALVSARAEDLRIAGSAGMRTIYVRRASEDLDVEGDIVSKLEGGEFDLVVESFEHLAIILGCD</sequence>
<dbReference type="PRINTS" id="PR00413">
    <property type="entry name" value="HADHALOGNASE"/>
</dbReference>
<accession>A0AAD6XMR0</accession>
<dbReference type="Proteomes" id="UP001222325">
    <property type="component" value="Unassembled WGS sequence"/>
</dbReference>
<organism evidence="3 4">
    <name type="scientific">Mycena belliarum</name>
    <dbReference type="NCBI Taxonomy" id="1033014"/>
    <lineage>
        <taxon>Eukaryota</taxon>
        <taxon>Fungi</taxon>
        <taxon>Dikarya</taxon>
        <taxon>Basidiomycota</taxon>
        <taxon>Agaricomycotina</taxon>
        <taxon>Agaricomycetes</taxon>
        <taxon>Agaricomycetidae</taxon>
        <taxon>Agaricales</taxon>
        <taxon>Marasmiineae</taxon>
        <taxon>Mycenaceae</taxon>
        <taxon>Mycena</taxon>
    </lineage>
</organism>
<feature type="compositionally biased region" description="Basic and acidic residues" evidence="2">
    <location>
        <begin position="63"/>
        <end position="108"/>
    </location>
</feature>
<feature type="compositionally biased region" description="Basic and acidic residues" evidence="2">
    <location>
        <begin position="115"/>
        <end position="137"/>
    </location>
</feature>
<dbReference type="Pfam" id="PF00702">
    <property type="entry name" value="Hydrolase"/>
    <property type="match status" value="1"/>
</dbReference>
<feature type="compositionally biased region" description="Polar residues" evidence="2">
    <location>
        <begin position="172"/>
        <end position="190"/>
    </location>
</feature>
<evidence type="ECO:0000313" key="3">
    <source>
        <dbReference type="EMBL" id="KAJ7075933.1"/>
    </source>
</evidence>
<keyword evidence="1" id="KW-0378">Hydrolase</keyword>
<keyword evidence="4" id="KW-1185">Reference proteome</keyword>
<dbReference type="InterPro" id="IPR051540">
    <property type="entry name" value="S-2-haloacid_dehalogenase"/>
</dbReference>
<dbReference type="SUPFAM" id="SSF56784">
    <property type="entry name" value="HAD-like"/>
    <property type="match status" value="1"/>
</dbReference>
<gene>
    <name evidence="3" type="ORF">B0H15DRAFT_610056</name>
</gene>
<dbReference type="InterPro" id="IPR036412">
    <property type="entry name" value="HAD-like_sf"/>
</dbReference>
<evidence type="ECO:0000313" key="4">
    <source>
        <dbReference type="Proteomes" id="UP001222325"/>
    </source>
</evidence>
<feature type="compositionally biased region" description="Pro residues" evidence="2">
    <location>
        <begin position="1"/>
        <end position="11"/>
    </location>
</feature>